<name>A0A0C3NQT4_PHLG1</name>
<dbReference type="Proteomes" id="UP000053257">
    <property type="component" value="Unassembled WGS sequence"/>
</dbReference>
<proteinExistence type="predicted"/>
<dbReference type="HOGENOM" id="CLU_167278_0_0_1"/>
<evidence type="ECO:0000313" key="1">
    <source>
        <dbReference type="EMBL" id="KIP07539.1"/>
    </source>
</evidence>
<dbReference type="STRING" id="745531.A0A0C3NQT4"/>
<dbReference type="AlphaFoldDB" id="A0A0C3NQT4"/>
<feature type="non-terminal residue" evidence="1">
    <location>
        <position position="119"/>
    </location>
</feature>
<reference evidence="1 2" key="1">
    <citation type="journal article" date="2014" name="PLoS Genet.">
        <title>Analysis of the Phlebiopsis gigantea genome, transcriptome and secretome provides insight into its pioneer colonization strategies of wood.</title>
        <authorList>
            <person name="Hori C."/>
            <person name="Ishida T."/>
            <person name="Igarashi K."/>
            <person name="Samejima M."/>
            <person name="Suzuki H."/>
            <person name="Master E."/>
            <person name="Ferreira P."/>
            <person name="Ruiz-Duenas F.J."/>
            <person name="Held B."/>
            <person name="Canessa P."/>
            <person name="Larrondo L.F."/>
            <person name="Schmoll M."/>
            <person name="Druzhinina I.S."/>
            <person name="Kubicek C.P."/>
            <person name="Gaskell J.A."/>
            <person name="Kersten P."/>
            <person name="St John F."/>
            <person name="Glasner J."/>
            <person name="Sabat G."/>
            <person name="Splinter BonDurant S."/>
            <person name="Syed K."/>
            <person name="Yadav J."/>
            <person name="Mgbeahuruike A.C."/>
            <person name="Kovalchuk A."/>
            <person name="Asiegbu F.O."/>
            <person name="Lackner G."/>
            <person name="Hoffmeister D."/>
            <person name="Rencoret J."/>
            <person name="Gutierrez A."/>
            <person name="Sun H."/>
            <person name="Lindquist E."/>
            <person name="Barry K."/>
            <person name="Riley R."/>
            <person name="Grigoriev I.V."/>
            <person name="Henrissat B."/>
            <person name="Kues U."/>
            <person name="Berka R.M."/>
            <person name="Martinez A.T."/>
            <person name="Covert S.F."/>
            <person name="Blanchette R.A."/>
            <person name="Cullen D."/>
        </authorList>
    </citation>
    <scope>NUCLEOTIDE SEQUENCE [LARGE SCALE GENOMIC DNA]</scope>
    <source>
        <strain evidence="1 2">11061_1 CR5-6</strain>
    </source>
</reference>
<organism evidence="1 2">
    <name type="scientific">Phlebiopsis gigantea (strain 11061_1 CR5-6)</name>
    <name type="common">White-rot fungus</name>
    <name type="synonym">Peniophora gigantea</name>
    <dbReference type="NCBI Taxonomy" id="745531"/>
    <lineage>
        <taxon>Eukaryota</taxon>
        <taxon>Fungi</taxon>
        <taxon>Dikarya</taxon>
        <taxon>Basidiomycota</taxon>
        <taxon>Agaricomycotina</taxon>
        <taxon>Agaricomycetes</taxon>
        <taxon>Polyporales</taxon>
        <taxon>Phanerochaetaceae</taxon>
        <taxon>Phlebiopsis</taxon>
    </lineage>
</organism>
<evidence type="ECO:0008006" key="3">
    <source>
        <dbReference type="Google" id="ProtNLM"/>
    </source>
</evidence>
<keyword evidence="2" id="KW-1185">Reference proteome</keyword>
<dbReference type="EMBL" id="KN840495">
    <property type="protein sequence ID" value="KIP07539.1"/>
    <property type="molecule type" value="Genomic_DNA"/>
</dbReference>
<sequence length="119" mass="13609">MQSVAYHSPRFVELHIQPQFRYGAKILHALQHPAPELRALSIMLNLGKDEPQELPVLFSGRTPKLERLTLANFTTWPGNSFGSNLTHLCLLDQHHRARMGISEFLDFLESCPHLKELVL</sequence>
<accession>A0A0C3NQT4</accession>
<protein>
    <recommendedName>
        <fullName evidence="3">F-box domain-containing protein</fullName>
    </recommendedName>
</protein>
<dbReference type="OrthoDB" id="2754196at2759"/>
<evidence type="ECO:0000313" key="2">
    <source>
        <dbReference type="Proteomes" id="UP000053257"/>
    </source>
</evidence>
<gene>
    <name evidence="1" type="ORF">PHLGIDRAFT_70880</name>
</gene>